<gene>
    <name evidence="8" type="ORF">CALMAC_LOCUS1377</name>
</gene>
<evidence type="ECO:0000256" key="3">
    <source>
        <dbReference type="ARBA" id="ARBA00022737"/>
    </source>
</evidence>
<keyword evidence="2" id="KW-0963">Cytoplasm</keyword>
<organism evidence="8 9">
    <name type="scientific">Callosobruchus maculatus</name>
    <name type="common">Southern cowpea weevil</name>
    <name type="synonym">Pulse bruchid</name>
    <dbReference type="NCBI Taxonomy" id="64391"/>
    <lineage>
        <taxon>Eukaryota</taxon>
        <taxon>Metazoa</taxon>
        <taxon>Ecdysozoa</taxon>
        <taxon>Arthropoda</taxon>
        <taxon>Hexapoda</taxon>
        <taxon>Insecta</taxon>
        <taxon>Pterygota</taxon>
        <taxon>Neoptera</taxon>
        <taxon>Endopterygota</taxon>
        <taxon>Coleoptera</taxon>
        <taxon>Polyphaga</taxon>
        <taxon>Cucujiformia</taxon>
        <taxon>Chrysomeloidea</taxon>
        <taxon>Chrysomelidae</taxon>
        <taxon>Bruchinae</taxon>
        <taxon>Bruchini</taxon>
        <taxon>Callosobruchus</taxon>
    </lineage>
</organism>
<feature type="compositionally biased region" description="Basic and acidic residues" evidence="7">
    <location>
        <begin position="16"/>
        <end position="35"/>
    </location>
</feature>
<feature type="compositionally biased region" description="Polar residues" evidence="7">
    <location>
        <begin position="1"/>
        <end position="15"/>
    </location>
</feature>
<dbReference type="EMBL" id="CAACVG010001618">
    <property type="protein sequence ID" value="VEN35470.1"/>
    <property type="molecule type" value="Genomic_DNA"/>
</dbReference>
<keyword evidence="3" id="KW-0677">Repeat</keyword>
<evidence type="ECO:0000313" key="9">
    <source>
        <dbReference type="Proteomes" id="UP000410492"/>
    </source>
</evidence>
<evidence type="ECO:0000256" key="2">
    <source>
        <dbReference type="ARBA" id="ARBA00022490"/>
    </source>
</evidence>
<keyword evidence="4" id="KW-0802">TPR repeat</keyword>
<evidence type="ECO:0000256" key="7">
    <source>
        <dbReference type="SAM" id="MobiDB-lite"/>
    </source>
</evidence>
<reference evidence="8 9" key="1">
    <citation type="submission" date="2019-01" db="EMBL/GenBank/DDBJ databases">
        <authorList>
            <person name="Sayadi A."/>
        </authorList>
    </citation>
    <scope>NUCLEOTIDE SEQUENCE [LARGE SCALE GENOMIC DNA]</scope>
</reference>
<dbReference type="InterPro" id="IPR051476">
    <property type="entry name" value="Bac_ResReg_Asp_Phosphatase"/>
</dbReference>
<dbReference type="OrthoDB" id="7594656at2759"/>
<feature type="region of interest" description="Disordered" evidence="7">
    <location>
        <begin position="1"/>
        <end position="36"/>
    </location>
</feature>
<dbReference type="GO" id="GO:0005737">
    <property type="term" value="C:cytoplasm"/>
    <property type="evidence" value="ECO:0007669"/>
    <property type="project" value="UniProtKB-SubCell"/>
</dbReference>
<dbReference type="PANTHER" id="PTHR46630">
    <property type="entry name" value="TETRATRICOPEPTIDE REPEAT PROTEIN 29"/>
    <property type="match status" value="1"/>
</dbReference>
<evidence type="ECO:0000256" key="4">
    <source>
        <dbReference type="ARBA" id="ARBA00022803"/>
    </source>
</evidence>
<sequence>MPHRVQQTESQNGSKSETDRKWDTSMVKRERDRKKQTQLMVQRMREQLPIYTLHEIRLMRMPYWEALMVETDELGYKQTIEYLRKIFELEEEHDRPILKSRKHELEKLIGFLKMHEMYLNQGDAYKACMSFLKGAVHFAFLSKRWWWLGHQMLLDAIDMTLKLEQKKWEAFSRFSYAKFMIENLKDYGGLEQHLVIAQEHSTNEPWVMKMLFPDLKDTLYMHVSFLLYLVYIRTARILENGYPEQALEFAAEAKKNASAACHSSGQMEASIVKATCEMSLDRIKDAISTLNRALTQQISKKSFEGICKVKAYLVKAHLCNDNVDKAYAILNDLRELKNHFEFPIYLAIAYKALGEYYLLNGASQVADPFITEALLILEQGDSSLSTEIMFMRGLEAITTGLEMMPLFIKHIRLAGTPGPQQQKSILVLTDWKNERRSFWSRSTLDARRQTIIKSRGILRDVSKPVKPLDLMDPSTKLQNVEKKLAKLLANEERPRVIQLMPIRETSYLSVSSEESVSNLLSHT</sequence>
<dbReference type="InterPro" id="IPR011990">
    <property type="entry name" value="TPR-like_helical_dom_sf"/>
</dbReference>
<dbReference type="PANTHER" id="PTHR46630:SF1">
    <property type="entry name" value="TETRATRICOPEPTIDE REPEAT PROTEIN 29"/>
    <property type="match status" value="1"/>
</dbReference>
<dbReference type="GO" id="GO:0005929">
    <property type="term" value="C:cilium"/>
    <property type="evidence" value="ECO:0007669"/>
    <property type="project" value="TreeGrafter"/>
</dbReference>
<protein>
    <recommendedName>
        <fullName evidence="5">Tetratricopeptide repeat protein 29</fullName>
    </recommendedName>
</protein>
<dbReference type="GO" id="GO:0003341">
    <property type="term" value="P:cilium movement"/>
    <property type="evidence" value="ECO:0007669"/>
    <property type="project" value="TreeGrafter"/>
</dbReference>
<comment type="subcellular location">
    <subcellularLocation>
        <location evidence="1">Cytoplasm</location>
    </subcellularLocation>
</comment>
<dbReference type="Proteomes" id="UP000410492">
    <property type="component" value="Unassembled WGS sequence"/>
</dbReference>
<evidence type="ECO:0000256" key="6">
    <source>
        <dbReference type="ARBA" id="ARBA00044739"/>
    </source>
</evidence>
<evidence type="ECO:0000256" key="5">
    <source>
        <dbReference type="ARBA" id="ARBA00040665"/>
    </source>
</evidence>
<name>A0A653BJB1_CALMS</name>
<dbReference type="SUPFAM" id="SSF48452">
    <property type="entry name" value="TPR-like"/>
    <property type="match status" value="1"/>
</dbReference>
<evidence type="ECO:0000256" key="1">
    <source>
        <dbReference type="ARBA" id="ARBA00004496"/>
    </source>
</evidence>
<proteinExistence type="predicted"/>
<evidence type="ECO:0000313" key="8">
    <source>
        <dbReference type="EMBL" id="VEN35470.1"/>
    </source>
</evidence>
<dbReference type="AlphaFoldDB" id="A0A653BJB1"/>
<comment type="function">
    <text evidence="6">Axonemal protein which is implicated in axonemal and/or peri-axonemal structure assembly and regulates flagellum assembly and beating and therefore sperm motility.</text>
</comment>
<accession>A0A653BJB1</accession>
<keyword evidence="9" id="KW-1185">Reference proteome</keyword>